<gene>
    <name evidence="2" type="ORF">DACRYDRAFT_95361</name>
</gene>
<dbReference type="GeneID" id="63692355"/>
<dbReference type="HOGENOM" id="CLU_2026651_0_0_1"/>
<evidence type="ECO:0000256" key="1">
    <source>
        <dbReference type="SAM" id="SignalP"/>
    </source>
</evidence>
<accession>M5GB71</accession>
<evidence type="ECO:0000313" key="2">
    <source>
        <dbReference type="EMBL" id="EJU01203.1"/>
    </source>
</evidence>
<evidence type="ECO:0000313" key="3">
    <source>
        <dbReference type="Proteomes" id="UP000030653"/>
    </source>
</evidence>
<organism evidence="2 3">
    <name type="scientific">Dacryopinax primogenitus (strain DJM 731)</name>
    <name type="common">Brown rot fungus</name>
    <dbReference type="NCBI Taxonomy" id="1858805"/>
    <lineage>
        <taxon>Eukaryota</taxon>
        <taxon>Fungi</taxon>
        <taxon>Dikarya</taxon>
        <taxon>Basidiomycota</taxon>
        <taxon>Agaricomycotina</taxon>
        <taxon>Dacrymycetes</taxon>
        <taxon>Dacrymycetales</taxon>
        <taxon>Dacrymycetaceae</taxon>
        <taxon>Dacryopinax</taxon>
    </lineage>
</organism>
<reference evidence="2 3" key="1">
    <citation type="journal article" date="2012" name="Science">
        <title>The Paleozoic origin of enzymatic lignin decomposition reconstructed from 31 fungal genomes.</title>
        <authorList>
            <person name="Floudas D."/>
            <person name="Binder M."/>
            <person name="Riley R."/>
            <person name="Barry K."/>
            <person name="Blanchette R.A."/>
            <person name="Henrissat B."/>
            <person name="Martinez A.T."/>
            <person name="Otillar R."/>
            <person name="Spatafora J.W."/>
            <person name="Yadav J.S."/>
            <person name="Aerts A."/>
            <person name="Benoit I."/>
            <person name="Boyd A."/>
            <person name="Carlson A."/>
            <person name="Copeland A."/>
            <person name="Coutinho P.M."/>
            <person name="de Vries R.P."/>
            <person name="Ferreira P."/>
            <person name="Findley K."/>
            <person name="Foster B."/>
            <person name="Gaskell J."/>
            <person name="Glotzer D."/>
            <person name="Gorecki P."/>
            <person name="Heitman J."/>
            <person name="Hesse C."/>
            <person name="Hori C."/>
            <person name="Igarashi K."/>
            <person name="Jurgens J.A."/>
            <person name="Kallen N."/>
            <person name="Kersten P."/>
            <person name="Kohler A."/>
            <person name="Kuees U."/>
            <person name="Kumar T.K.A."/>
            <person name="Kuo A."/>
            <person name="LaButti K."/>
            <person name="Larrondo L.F."/>
            <person name="Lindquist E."/>
            <person name="Ling A."/>
            <person name="Lombard V."/>
            <person name="Lucas S."/>
            <person name="Lundell T."/>
            <person name="Martin R."/>
            <person name="McLaughlin D.J."/>
            <person name="Morgenstern I."/>
            <person name="Morin E."/>
            <person name="Murat C."/>
            <person name="Nagy L.G."/>
            <person name="Nolan M."/>
            <person name="Ohm R.A."/>
            <person name="Patyshakuliyeva A."/>
            <person name="Rokas A."/>
            <person name="Ruiz-Duenas F.J."/>
            <person name="Sabat G."/>
            <person name="Salamov A."/>
            <person name="Samejima M."/>
            <person name="Schmutz J."/>
            <person name="Slot J.C."/>
            <person name="St John F."/>
            <person name="Stenlid J."/>
            <person name="Sun H."/>
            <person name="Sun S."/>
            <person name="Syed K."/>
            <person name="Tsang A."/>
            <person name="Wiebenga A."/>
            <person name="Young D."/>
            <person name="Pisabarro A."/>
            <person name="Eastwood D.C."/>
            <person name="Martin F."/>
            <person name="Cullen D."/>
            <person name="Grigoriev I.V."/>
            <person name="Hibbett D.S."/>
        </authorList>
    </citation>
    <scope>NUCLEOTIDE SEQUENCE [LARGE SCALE GENOMIC DNA]</scope>
    <source>
        <strain evidence="2 3">DJM-731 SS1</strain>
    </source>
</reference>
<feature type="signal peptide" evidence="1">
    <location>
        <begin position="1"/>
        <end position="23"/>
    </location>
</feature>
<dbReference type="AlphaFoldDB" id="M5GB71"/>
<proteinExistence type="predicted"/>
<dbReference type="EMBL" id="JH795865">
    <property type="protein sequence ID" value="EJU01203.1"/>
    <property type="molecule type" value="Genomic_DNA"/>
</dbReference>
<keyword evidence="1" id="KW-0732">Signal</keyword>
<dbReference type="RefSeq" id="XP_040628100.1">
    <property type="nucleotide sequence ID" value="XM_040777293.1"/>
</dbReference>
<name>M5GB71_DACPD</name>
<dbReference type="Proteomes" id="UP000030653">
    <property type="component" value="Unassembled WGS sequence"/>
</dbReference>
<keyword evidence="3" id="KW-1185">Reference proteome</keyword>
<feature type="chain" id="PRO_5004067619" evidence="1">
    <location>
        <begin position="24"/>
        <end position="122"/>
    </location>
</feature>
<sequence>MLFSKVVLMLSTLFVTLLATAHPDPPSQREHGSNALSLRDISTADLIDDIYSSFDDFEGSDHLIGRQQPVKGSRVELTDNPSKKGIVEDVRLKTSGEQTFRVTWDDDVKHPGYYKGGKLTVI</sequence>
<protein>
    <submittedName>
        <fullName evidence="2">Uncharacterized protein</fullName>
    </submittedName>
</protein>